<accession>A9NJY9</accession>
<evidence type="ECO:0000313" key="2">
    <source>
        <dbReference type="EMBL" id="ABK20950.1"/>
    </source>
</evidence>
<feature type="compositionally biased region" description="Polar residues" evidence="1">
    <location>
        <begin position="1"/>
        <end position="17"/>
    </location>
</feature>
<proteinExistence type="evidence at transcript level"/>
<name>A9NJY9_PICSI</name>
<evidence type="ECO:0000256" key="1">
    <source>
        <dbReference type="SAM" id="MobiDB-lite"/>
    </source>
</evidence>
<dbReference type="AlphaFoldDB" id="A9NJY9"/>
<feature type="region of interest" description="Disordered" evidence="1">
    <location>
        <begin position="1"/>
        <end position="23"/>
    </location>
</feature>
<reference evidence="2" key="1">
    <citation type="journal article" date="2008" name="BMC Genomics">
        <title>A conifer genomics resource of 200,000 spruce (Picea spp.) ESTs and 6,464 high-quality, sequence-finished full-length cDNAs for Sitka spruce (Picea sitchensis).</title>
        <authorList>
            <person name="Ralph S.G."/>
            <person name="Chun H.J."/>
            <person name="Kolosova N."/>
            <person name="Cooper D."/>
            <person name="Oddy C."/>
            <person name="Ritland C.E."/>
            <person name="Kirkpatrick R."/>
            <person name="Moore R."/>
            <person name="Barber S."/>
            <person name="Holt R.A."/>
            <person name="Jones S.J."/>
            <person name="Marra M.A."/>
            <person name="Douglas C.J."/>
            <person name="Ritland K."/>
            <person name="Bohlmann J."/>
        </authorList>
    </citation>
    <scope>NUCLEOTIDE SEQUENCE</scope>
    <source>
        <tissue evidence="2">Green portion of the leader tissue</tissue>
    </source>
</reference>
<sequence length="91" mass="10263">MARQESSPLWTSQNGSTLEGEGELISGSTLDESKWTPVDFMRRKQHPVNVCIYSVSRLIEFVSQIWHNIKVVIIVRVVLLLVEDFGGDSSD</sequence>
<dbReference type="EMBL" id="EF081556">
    <property type="protein sequence ID" value="ABK20950.1"/>
    <property type="molecule type" value="mRNA"/>
</dbReference>
<protein>
    <submittedName>
        <fullName evidence="2">Uncharacterized protein</fullName>
    </submittedName>
</protein>
<organism evidence="2">
    <name type="scientific">Picea sitchensis</name>
    <name type="common">Sitka spruce</name>
    <name type="synonym">Pinus sitchensis</name>
    <dbReference type="NCBI Taxonomy" id="3332"/>
    <lineage>
        <taxon>Eukaryota</taxon>
        <taxon>Viridiplantae</taxon>
        <taxon>Streptophyta</taxon>
        <taxon>Embryophyta</taxon>
        <taxon>Tracheophyta</taxon>
        <taxon>Spermatophyta</taxon>
        <taxon>Pinopsida</taxon>
        <taxon>Pinidae</taxon>
        <taxon>Conifers I</taxon>
        <taxon>Pinales</taxon>
        <taxon>Pinaceae</taxon>
        <taxon>Picea</taxon>
    </lineage>
</organism>